<evidence type="ECO:0000313" key="5">
    <source>
        <dbReference type="EMBL" id="RWR00583.1"/>
    </source>
</evidence>
<evidence type="ECO:0000256" key="3">
    <source>
        <dbReference type="ARBA" id="ARBA00023163"/>
    </source>
</evidence>
<proteinExistence type="predicted"/>
<dbReference type="Proteomes" id="UP000288794">
    <property type="component" value="Unassembled WGS sequence"/>
</dbReference>
<evidence type="ECO:0000256" key="2">
    <source>
        <dbReference type="ARBA" id="ARBA00023125"/>
    </source>
</evidence>
<dbReference type="SMART" id="SM00342">
    <property type="entry name" value="HTH_ARAC"/>
    <property type="match status" value="1"/>
</dbReference>
<keyword evidence="1" id="KW-0805">Transcription regulation</keyword>
<dbReference type="InterPro" id="IPR018060">
    <property type="entry name" value="HTH_AraC"/>
</dbReference>
<dbReference type="Pfam" id="PF12852">
    <property type="entry name" value="Cupin_6"/>
    <property type="match status" value="1"/>
</dbReference>
<dbReference type="GO" id="GO:0043565">
    <property type="term" value="F:sequence-specific DNA binding"/>
    <property type="evidence" value="ECO:0007669"/>
    <property type="project" value="InterPro"/>
</dbReference>
<dbReference type="InterPro" id="IPR011051">
    <property type="entry name" value="RmlC_Cupin_sf"/>
</dbReference>
<keyword evidence="6" id="KW-1185">Reference proteome</keyword>
<sequence length="302" mass="33934">MDSLSQLLALLAPRCVVNLHCRFGGQWAADQRQQAPGVVPWHVILRGEAQLHIAEQTVRVRAGDILMLPHGSPHLLQSLVEWGQVVPALKQHNGILTEVRTDGPGSVVEVLCGEFHFGPNYGWLFADETELIHLKTDERQDCDELNILLRMLIRESLGGLPGGATIVKGLADTLLVLVLRILLSLHQPPAGLLRLMSDKRLLPALLAVIADPAYPWTMENMAEHCFLSRATFARHFAHRYHQTPQVWLSQLRMALASRLLRDERELTVDIIAERCGFLSLSSFAKAFKKWYDLTPAQYRKTV</sequence>
<feature type="domain" description="HTH araC/xylS-type" evidence="4">
    <location>
        <begin position="199"/>
        <end position="301"/>
    </location>
</feature>
<comment type="caution">
    <text evidence="5">The sequence shown here is derived from an EMBL/GenBank/DDBJ whole genome shotgun (WGS) entry which is preliminary data.</text>
</comment>
<dbReference type="RefSeq" id="WP_128179237.1">
    <property type="nucleotide sequence ID" value="NZ_CP071409.1"/>
</dbReference>
<dbReference type="PANTHER" id="PTHR46796">
    <property type="entry name" value="HTH-TYPE TRANSCRIPTIONAL ACTIVATOR RHAS-RELATED"/>
    <property type="match status" value="1"/>
</dbReference>
<dbReference type="InterPro" id="IPR050204">
    <property type="entry name" value="AraC_XylS_family_regulators"/>
</dbReference>
<evidence type="ECO:0000256" key="1">
    <source>
        <dbReference type="ARBA" id="ARBA00023015"/>
    </source>
</evidence>
<dbReference type="Gene3D" id="1.10.10.60">
    <property type="entry name" value="Homeodomain-like"/>
    <property type="match status" value="2"/>
</dbReference>
<dbReference type="GO" id="GO:0003700">
    <property type="term" value="F:DNA-binding transcription factor activity"/>
    <property type="evidence" value="ECO:0007669"/>
    <property type="project" value="InterPro"/>
</dbReference>
<evidence type="ECO:0000259" key="4">
    <source>
        <dbReference type="PROSITE" id="PS01124"/>
    </source>
</evidence>
<accession>A0A443I968</accession>
<dbReference type="InterPro" id="IPR009057">
    <property type="entry name" value="Homeodomain-like_sf"/>
</dbReference>
<keyword evidence="3" id="KW-0804">Transcription</keyword>
<organism evidence="5 6">
    <name type="scientific">[Pantoea] beijingensis</name>
    <dbReference type="NCBI Taxonomy" id="1324864"/>
    <lineage>
        <taxon>Bacteria</taxon>
        <taxon>Pseudomonadati</taxon>
        <taxon>Pseudomonadota</taxon>
        <taxon>Gammaproteobacteria</taxon>
        <taxon>Enterobacterales</taxon>
        <taxon>Erwiniaceae</taxon>
        <taxon>Erwinia</taxon>
    </lineage>
</organism>
<dbReference type="PANTHER" id="PTHR46796:SF7">
    <property type="entry name" value="ARAC FAMILY TRANSCRIPTIONAL REGULATOR"/>
    <property type="match status" value="1"/>
</dbReference>
<protein>
    <submittedName>
        <fullName evidence="5">AraC family transcriptional regulator</fullName>
    </submittedName>
</protein>
<dbReference type="SUPFAM" id="SSF51182">
    <property type="entry name" value="RmlC-like cupins"/>
    <property type="match status" value="1"/>
</dbReference>
<dbReference type="InterPro" id="IPR032783">
    <property type="entry name" value="AraC_lig"/>
</dbReference>
<dbReference type="InterPro" id="IPR020449">
    <property type="entry name" value="Tscrpt_reg_AraC-type_HTH"/>
</dbReference>
<dbReference type="InterPro" id="IPR014710">
    <property type="entry name" value="RmlC-like_jellyroll"/>
</dbReference>
<dbReference type="EMBL" id="JMEE01000046">
    <property type="protein sequence ID" value="RWR00583.1"/>
    <property type="molecule type" value="Genomic_DNA"/>
</dbReference>
<dbReference type="AlphaFoldDB" id="A0A443I968"/>
<dbReference type="Pfam" id="PF12833">
    <property type="entry name" value="HTH_18"/>
    <property type="match status" value="1"/>
</dbReference>
<gene>
    <name evidence="5" type="ORF">ED28_17105</name>
</gene>
<name>A0A443I968_9GAMM</name>
<keyword evidence="2" id="KW-0238">DNA-binding</keyword>
<dbReference type="PROSITE" id="PS01124">
    <property type="entry name" value="HTH_ARAC_FAMILY_2"/>
    <property type="match status" value="1"/>
</dbReference>
<dbReference type="InterPro" id="IPR018062">
    <property type="entry name" value="HTH_AraC-typ_CS"/>
</dbReference>
<dbReference type="PRINTS" id="PR00032">
    <property type="entry name" value="HTHARAC"/>
</dbReference>
<reference evidence="5 6" key="1">
    <citation type="submission" date="2014-04" db="EMBL/GenBank/DDBJ databases">
        <title>Draft genome sequence of Pantoea beijingensis strain LMG 27579, an emerging pathogen to Pleurotus eryngii with potential industrial application.</title>
        <authorList>
            <person name="Xu F."/>
            <person name="Liu Y."/>
            <person name="Wang S."/>
            <person name="Yin Y."/>
            <person name="Ma Y."/>
            <person name="Zhao S."/>
            <person name="Rong C."/>
        </authorList>
    </citation>
    <scope>NUCLEOTIDE SEQUENCE [LARGE SCALE GENOMIC DNA]</scope>
    <source>
        <strain evidence="5 6">LMG 27579</strain>
    </source>
</reference>
<dbReference type="Gene3D" id="2.60.120.10">
    <property type="entry name" value="Jelly Rolls"/>
    <property type="match status" value="1"/>
</dbReference>
<dbReference type="SUPFAM" id="SSF46689">
    <property type="entry name" value="Homeodomain-like"/>
    <property type="match status" value="2"/>
</dbReference>
<evidence type="ECO:0000313" key="6">
    <source>
        <dbReference type="Proteomes" id="UP000288794"/>
    </source>
</evidence>
<dbReference type="PROSITE" id="PS00041">
    <property type="entry name" value="HTH_ARAC_FAMILY_1"/>
    <property type="match status" value="1"/>
</dbReference>